<dbReference type="PROSITE" id="PS50112">
    <property type="entry name" value="PAS"/>
    <property type="match status" value="1"/>
</dbReference>
<dbReference type="InterPro" id="IPR013655">
    <property type="entry name" value="PAS_fold_3"/>
</dbReference>
<reference evidence="2 3" key="1">
    <citation type="submission" date="2019-09" db="EMBL/GenBank/DDBJ databases">
        <title>Sulfurimonas gotlandica sp. nov., a chemoautotrophic and psychrotolerant epsilonproteobacterium isolated from a pelagic redoxcline, and an emended description of the genus Sulfurimonas.</title>
        <authorList>
            <person name="Wang S."/>
            <person name="Jiang L."/>
            <person name="Shao S."/>
        </authorList>
    </citation>
    <scope>NUCLEOTIDE SEQUENCE [LARGE SCALE GENOMIC DNA]</scope>
    <source>
        <strain evidence="2 3">GYSZ_1</strain>
    </source>
</reference>
<dbReference type="OrthoDB" id="9806477at2"/>
<organism evidence="2 3">
    <name type="scientific">Sulfurimonas lithotrophica</name>
    <dbReference type="NCBI Taxonomy" id="2590022"/>
    <lineage>
        <taxon>Bacteria</taxon>
        <taxon>Pseudomonadati</taxon>
        <taxon>Campylobacterota</taxon>
        <taxon>Epsilonproteobacteria</taxon>
        <taxon>Campylobacterales</taxon>
        <taxon>Sulfurimonadaceae</taxon>
        <taxon>Sulfurimonas</taxon>
    </lineage>
</organism>
<name>A0A5P8P3Z7_9BACT</name>
<dbReference type="InterPro" id="IPR035965">
    <property type="entry name" value="PAS-like_dom_sf"/>
</dbReference>
<keyword evidence="3" id="KW-1185">Reference proteome</keyword>
<dbReference type="Pfam" id="PF08447">
    <property type="entry name" value="PAS_3"/>
    <property type="match status" value="1"/>
</dbReference>
<feature type="domain" description="PAS" evidence="1">
    <location>
        <begin position="19"/>
        <end position="54"/>
    </location>
</feature>
<dbReference type="InterPro" id="IPR000014">
    <property type="entry name" value="PAS"/>
</dbReference>
<dbReference type="SUPFAM" id="SSF55785">
    <property type="entry name" value="PYP-like sensor domain (PAS domain)"/>
    <property type="match status" value="1"/>
</dbReference>
<proteinExistence type="predicted"/>
<protein>
    <submittedName>
        <fullName evidence="2">PAS domain-containing protein</fullName>
    </submittedName>
</protein>
<evidence type="ECO:0000313" key="3">
    <source>
        <dbReference type="Proteomes" id="UP000326944"/>
    </source>
</evidence>
<dbReference type="NCBIfam" id="TIGR00229">
    <property type="entry name" value="sensory_box"/>
    <property type="match status" value="1"/>
</dbReference>
<gene>
    <name evidence="2" type="ORF">FJR48_00735</name>
</gene>
<dbReference type="EMBL" id="CP043617">
    <property type="protein sequence ID" value="QFR50395.1"/>
    <property type="molecule type" value="Genomic_DNA"/>
</dbReference>
<dbReference type="KEGG" id="sulg:FJR48_00735"/>
<evidence type="ECO:0000313" key="2">
    <source>
        <dbReference type="EMBL" id="QFR50395.1"/>
    </source>
</evidence>
<accession>A0A5P8P3Z7</accession>
<evidence type="ECO:0000259" key="1">
    <source>
        <dbReference type="PROSITE" id="PS50112"/>
    </source>
</evidence>
<dbReference type="Proteomes" id="UP000326944">
    <property type="component" value="Chromosome"/>
</dbReference>
<dbReference type="AlphaFoldDB" id="A0A5P8P3Z7"/>
<sequence>MNNQEKYLGDNDFIVSKTDKSGIIVYCNEIFSKMAGYPPSQLIGANHNLIRHPDMPRIAFKIAWSLIKQNKEFFGYVKNLCADGSFYWVFTYITADTDSKGNILSYTSVRRKPPKSAINTIVPIYKLLTDAELTGGIEASQDLLNKFLDEKNTSYEELVINLQKGAVI</sequence>
<dbReference type="CDD" id="cd00130">
    <property type="entry name" value="PAS"/>
    <property type="match status" value="1"/>
</dbReference>
<dbReference type="Gene3D" id="3.30.450.20">
    <property type="entry name" value="PAS domain"/>
    <property type="match status" value="1"/>
</dbReference>